<dbReference type="PANTHER" id="PTHR46188">
    <property type="entry name" value="BOLA-LIKE PROTEIN 3"/>
    <property type="match status" value="1"/>
</dbReference>
<keyword evidence="4" id="KW-1185">Reference proteome</keyword>
<comment type="similarity">
    <text evidence="1 2">Belongs to the BolA/IbaG family.</text>
</comment>
<accession>A0A1X7TT89</accession>
<dbReference type="InterPro" id="IPR052275">
    <property type="entry name" value="Mt_Fe-S_assembly_factor"/>
</dbReference>
<dbReference type="GO" id="GO:0005759">
    <property type="term" value="C:mitochondrial matrix"/>
    <property type="evidence" value="ECO:0007669"/>
    <property type="project" value="TreeGrafter"/>
</dbReference>
<evidence type="ECO:0000256" key="2">
    <source>
        <dbReference type="RuleBase" id="RU003860"/>
    </source>
</evidence>
<dbReference type="OrthoDB" id="203381at2759"/>
<gene>
    <name evidence="3" type="primary">100635456</name>
</gene>
<evidence type="ECO:0000313" key="3">
    <source>
        <dbReference type="EnsemblMetazoa" id="Aqu2.1.18455_001"/>
    </source>
</evidence>
<name>A0A1X7TT89_AMPQE</name>
<dbReference type="eggNOG" id="KOG3348">
    <property type="taxonomic scope" value="Eukaryota"/>
</dbReference>
<dbReference type="EnsemblMetazoa" id="Aqu2.1.18455_001">
    <property type="protein sequence ID" value="Aqu2.1.18455_001"/>
    <property type="gene ID" value="Aqu2.1.18455"/>
</dbReference>
<reference evidence="4" key="1">
    <citation type="journal article" date="2010" name="Nature">
        <title>The Amphimedon queenslandica genome and the evolution of animal complexity.</title>
        <authorList>
            <person name="Srivastava M."/>
            <person name="Simakov O."/>
            <person name="Chapman J."/>
            <person name="Fahey B."/>
            <person name="Gauthier M.E."/>
            <person name="Mitros T."/>
            <person name="Richards G.S."/>
            <person name="Conaco C."/>
            <person name="Dacre M."/>
            <person name="Hellsten U."/>
            <person name="Larroux C."/>
            <person name="Putnam N.H."/>
            <person name="Stanke M."/>
            <person name="Adamska M."/>
            <person name="Darling A."/>
            <person name="Degnan S.M."/>
            <person name="Oakley T.H."/>
            <person name="Plachetzki D.C."/>
            <person name="Zhai Y."/>
            <person name="Adamski M."/>
            <person name="Calcino A."/>
            <person name="Cummins S.F."/>
            <person name="Goodstein D.M."/>
            <person name="Harris C."/>
            <person name="Jackson D.J."/>
            <person name="Leys S.P."/>
            <person name="Shu S."/>
            <person name="Woodcroft B.J."/>
            <person name="Vervoort M."/>
            <person name="Kosik K.S."/>
            <person name="Manning G."/>
            <person name="Degnan B.M."/>
            <person name="Rokhsar D.S."/>
        </authorList>
    </citation>
    <scope>NUCLEOTIDE SEQUENCE [LARGE SCALE GENOMIC DNA]</scope>
</reference>
<proteinExistence type="inferred from homology"/>
<dbReference type="KEGG" id="aqu:100635456"/>
<dbReference type="SUPFAM" id="SSF82657">
    <property type="entry name" value="BolA-like"/>
    <property type="match status" value="1"/>
</dbReference>
<dbReference type="STRING" id="400682.A0A1X7TT89"/>
<dbReference type="Proteomes" id="UP000007879">
    <property type="component" value="Unassembled WGS sequence"/>
</dbReference>
<dbReference type="EnsemblMetazoa" id="XM_003389781.2">
    <property type="protein sequence ID" value="XP_003389829.1"/>
    <property type="gene ID" value="LOC100635456"/>
</dbReference>
<evidence type="ECO:0000256" key="1">
    <source>
        <dbReference type="ARBA" id="ARBA00005578"/>
    </source>
</evidence>
<sequence length="107" mass="12039">MSLMRRILTNTNYRLINKYQISLFSSSGDSTDGERRITSLLHDKLNPTYLQVNDISGGCGSMYRIIIDGEIFKGKKTIEQHKIVNEALGDEIKGLHGLTIQINNPTN</sequence>
<protein>
    <submittedName>
        <fullName evidence="3">Uncharacterized protein</fullName>
    </submittedName>
</protein>
<reference evidence="3" key="2">
    <citation type="submission" date="2017-05" db="UniProtKB">
        <authorList>
            <consortium name="EnsemblMetazoa"/>
        </authorList>
    </citation>
    <scope>IDENTIFICATION</scope>
</reference>
<dbReference type="InParanoid" id="A0A1X7TT89"/>
<dbReference type="InterPro" id="IPR002634">
    <property type="entry name" value="BolA"/>
</dbReference>
<dbReference type="PANTHER" id="PTHR46188:SF1">
    <property type="entry name" value="BOLA-LIKE PROTEIN 3"/>
    <property type="match status" value="1"/>
</dbReference>
<organism evidence="3">
    <name type="scientific">Amphimedon queenslandica</name>
    <name type="common">Sponge</name>
    <dbReference type="NCBI Taxonomy" id="400682"/>
    <lineage>
        <taxon>Eukaryota</taxon>
        <taxon>Metazoa</taxon>
        <taxon>Porifera</taxon>
        <taxon>Demospongiae</taxon>
        <taxon>Heteroscleromorpha</taxon>
        <taxon>Haplosclerida</taxon>
        <taxon>Niphatidae</taxon>
        <taxon>Amphimedon</taxon>
    </lineage>
</organism>
<dbReference type="Pfam" id="PF01722">
    <property type="entry name" value="BolA"/>
    <property type="match status" value="1"/>
</dbReference>
<dbReference type="OMA" id="EIQNMHG"/>
<dbReference type="InterPro" id="IPR036065">
    <property type="entry name" value="BolA-like_sf"/>
</dbReference>
<dbReference type="Gene3D" id="3.30.300.90">
    <property type="entry name" value="BolA-like"/>
    <property type="match status" value="1"/>
</dbReference>
<evidence type="ECO:0000313" key="4">
    <source>
        <dbReference type="Proteomes" id="UP000007879"/>
    </source>
</evidence>
<dbReference type="AlphaFoldDB" id="A0A1X7TT89"/>